<keyword evidence="3" id="KW-1185">Reference proteome</keyword>
<dbReference type="Proteomes" id="UP000479710">
    <property type="component" value="Unassembled WGS sequence"/>
</dbReference>
<comment type="caution">
    <text evidence="2">The sequence shown here is derived from an EMBL/GenBank/DDBJ whole genome shotgun (WGS) entry which is preliminary data.</text>
</comment>
<sequence>MAAADDQEGSCQLFQCFCKWRKRCSPRIPRVCPERDFVCISSDAPADSTPKWSVLVGCTSANEPVHNLRTHRFRVADSGRVMGCNDDVLERFRAVCPDDAAHTVFSSATASMAPNGRNLCIICAHYPSFHTTSGRQQDADLLPKAFLMDSADKSLTALPPLPFQHSSYQSVSAHGQLWTPATVEEAGPFGTKRQLVMYQLDGRRDSWANISDIDFPYRPPVNITCGGPLLHGYAVISDRFILLSFIDLSFFCFDCAAGTLTQVTTLGETSWKYVPIRGRAVHVANNDNGVYFLERGTLFRYSYSPESDKPLKPPKMIDTICPYRKEGYGFVVHLKDGLACFGAKHLSLNPPMTDSVSYILEKEVGQFQASLSGTSGLTTHSKARRTARHSGLTTRPAQPTG</sequence>
<feature type="region of interest" description="Disordered" evidence="1">
    <location>
        <begin position="372"/>
        <end position="401"/>
    </location>
</feature>
<accession>A0A6G1D5S5</accession>
<feature type="compositionally biased region" description="Polar residues" evidence="1">
    <location>
        <begin position="391"/>
        <end position="401"/>
    </location>
</feature>
<dbReference type="OrthoDB" id="661607at2759"/>
<dbReference type="EMBL" id="SPHZ02000007">
    <property type="protein sequence ID" value="KAF0907760.1"/>
    <property type="molecule type" value="Genomic_DNA"/>
</dbReference>
<evidence type="ECO:0000256" key="1">
    <source>
        <dbReference type="SAM" id="MobiDB-lite"/>
    </source>
</evidence>
<evidence type="ECO:0000313" key="3">
    <source>
        <dbReference type="Proteomes" id="UP000479710"/>
    </source>
</evidence>
<name>A0A6G1D5S5_9ORYZ</name>
<proteinExistence type="predicted"/>
<organism evidence="2 3">
    <name type="scientific">Oryza meyeriana var. granulata</name>
    <dbReference type="NCBI Taxonomy" id="110450"/>
    <lineage>
        <taxon>Eukaryota</taxon>
        <taxon>Viridiplantae</taxon>
        <taxon>Streptophyta</taxon>
        <taxon>Embryophyta</taxon>
        <taxon>Tracheophyta</taxon>
        <taxon>Spermatophyta</taxon>
        <taxon>Magnoliopsida</taxon>
        <taxon>Liliopsida</taxon>
        <taxon>Poales</taxon>
        <taxon>Poaceae</taxon>
        <taxon>BOP clade</taxon>
        <taxon>Oryzoideae</taxon>
        <taxon>Oryzeae</taxon>
        <taxon>Oryzinae</taxon>
        <taxon>Oryza</taxon>
        <taxon>Oryza meyeriana</taxon>
    </lineage>
</organism>
<gene>
    <name evidence="2" type="ORF">E2562_020500</name>
</gene>
<dbReference type="AlphaFoldDB" id="A0A6G1D5S5"/>
<evidence type="ECO:0000313" key="2">
    <source>
        <dbReference type="EMBL" id="KAF0907760.1"/>
    </source>
</evidence>
<reference evidence="2 3" key="1">
    <citation type="submission" date="2019-11" db="EMBL/GenBank/DDBJ databases">
        <title>Whole genome sequence of Oryza granulata.</title>
        <authorList>
            <person name="Li W."/>
        </authorList>
    </citation>
    <scope>NUCLEOTIDE SEQUENCE [LARGE SCALE GENOMIC DNA]</scope>
    <source>
        <strain evidence="3">cv. Menghai</strain>
        <tissue evidence="2">Leaf</tissue>
    </source>
</reference>
<protein>
    <submittedName>
        <fullName evidence="2">Uncharacterized protein</fullName>
    </submittedName>
</protein>